<feature type="transmembrane region" description="Helical" evidence="8">
    <location>
        <begin position="144"/>
        <end position="166"/>
    </location>
</feature>
<feature type="transmembrane region" description="Helical" evidence="8">
    <location>
        <begin position="186"/>
        <end position="205"/>
    </location>
</feature>
<evidence type="ECO:0000256" key="7">
    <source>
        <dbReference type="RuleBase" id="RU003827"/>
    </source>
</evidence>
<evidence type="ECO:0000256" key="3">
    <source>
        <dbReference type="ARBA" id="ARBA00022692"/>
    </source>
</evidence>
<dbReference type="InterPro" id="IPR009038">
    <property type="entry name" value="GOLD_dom"/>
</dbReference>
<evidence type="ECO:0000256" key="2">
    <source>
        <dbReference type="ARBA" id="ARBA00007104"/>
    </source>
</evidence>
<dbReference type="AlphaFoldDB" id="A0A430QS95"/>
<dbReference type="Proteomes" id="UP000290809">
    <property type="component" value="Unassembled WGS sequence"/>
</dbReference>
<reference evidence="10 11" key="1">
    <citation type="journal article" date="2019" name="PLoS Pathog.">
        <title>Genome sequence of the bovine parasite Schistosoma bovis Tanzania.</title>
        <authorList>
            <person name="Oey H."/>
            <person name="Zakrzewski M."/>
            <person name="Gobert G."/>
            <person name="Gravermann K."/>
            <person name="Stoye J."/>
            <person name="Jones M."/>
            <person name="Mcmanus D."/>
            <person name="Krause L."/>
        </authorList>
    </citation>
    <scope>NUCLEOTIDE SEQUENCE [LARGE SCALE GENOMIC DNA]</scope>
    <source>
        <strain evidence="10 11">TAN1997</strain>
    </source>
</reference>
<evidence type="ECO:0000313" key="10">
    <source>
        <dbReference type="EMBL" id="RTG90556.1"/>
    </source>
</evidence>
<name>A0A430QS95_SCHBO</name>
<organism evidence="10 11">
    <name type="scientific">Schistosoma bovis</name>
    <name type="common">Blood fluke</name>
    <dbReference type="NCBI Taxonomy" id="6184"/>
    <lineage>
        <taxon>Eukaryota</taxon>
        <taxon>Metazoa</taxon>
        <taxon>Spiralia</taxon>
        <taxon>Lophotrochozoa</taxon>
        <taxon>Platyhelminthes</taxon>
        <taxon>Trematoda</taxon>
        <taxon>Digenea</taxon>
        <taxon>Strigeidida</taxon>
        <taxon>Schistosomatoidea</taxon>
        <taxon>Schistosomatidae</taxon>
        <taxon>Schistosoma</taxon>
    </lineage>
</organism>
<evidence type="ECO:0000256" key="5">
    <source>
        <dbReference type="ARBA" id="ARBA00022989"/>
    </source>
</evidence>
<comment type="similarity">
    <text evidence="2 7">Belongs to the EMP24/GP25L family.</text>
</comment>
<keyword evidence="3 7" id="KW-0812">Transmembrane</keyword>
<dbReference type="InterPro" id="IPR015720">
    <property type="entry name" value="Emp24-like"/>
</dbReference>
<gene>
    <name evidence="10" type="ORF">DC041_0010079</name>
</gene>
<dbReference type="Pfam" id="PF01105">
    <property type="entry name" value="EMP24_GP25L"/>
    <property type="match status" value="2"/>
</dbReference>
<keyword evidence="11" id="KW-1185">Reference proteome</keyword>
<sequence>MKETEERCFLEDVPEDTLVAGNYKLLASKGKHFERSKDLGVKVKVIDPHDQILLDRVYSSEGRFVFTAHRPGEYKICISSDSGAWFGGSQLRVHLDIAVGDHALNYQEIATKDRLNDIQLRVRQLLDQVQSIAKDQNYQRVSDLYTIFVTLLTIYLISTEGYFVYITSLVREESFRSLSESTNRRVTWWSVAQLVLLICIGFWQMRHLRAFFQAKKLV</sequence>
<keyword evidence="5 8" id="KW-1133">Transmembrane helix</keyword>
<comment type="subcellular location">
    <subcellularLocation>
        <location evidence="1 7">Membrane</location>
        <topology evidence="1 7">Single-pass type I membrane protein</topology>
    </subcellularLocation>
</comment>
<proteinExistence type="inferred from homology"/>
<protein>
    <submittedName>
        <fullName evidence="10">p24 family protein alpha</fullName>
    </submittedName>
</protein>
<evidence type="ECO:0000256" key="6">
    <source>
        <dbReference type="ARBA" id="ARBA00023136"/>
    </source>
</evidence>
<keyword evidence="6 8" id="KW-0472">Membrane</keyword>
<evidence type="ECO:0000256" key="4">
    <source>
        <dbReference type="ARBA" id="ARBA00022729"/>
    </source>
</evidence>
<dbReference type="EMBL" id="QMKO01001439">
    <property type="protein sequence ID" value="RTG90556.1"/>
    <property type="molecule type" value="Genomic_DNA"/>
</dbReference>
<dbReference type="GO" id="GO:0016020">
    <property type="term" value="C:membrane"/>
    <property type="evidence" value="ECO:0007669"/>
    <property type="project" value="UniProtKB-SubCell"/>
</dbReference>
<evidence type="ECO:0000259" key="9">
    <source>
        <dbReference type="PROSITE" id="PS50866"/>
    </source>
</evidence>
<dbReference type="STRING" id="6184.A0A430QS95"/>
<feature type="domain" description="GOLD" evidence="9">
    <location>
        <begin position="6"/>
        <end position="99"/>
    </location>
</feature>
<dbReference type="PROSITE" id="PS50866">
    <property type="entry name" value="GOLD"/>
    <property type="match status" value="1"/>
</dbReference>
<comment type="caution">
    <text evidence="10">The sequence shown here is derived from an EMBL/GenBank/DDBJ whole genome shotgun (WGS) entry which is preliminary data.</text>
</comment>
<dbReference type="SMART" id="SM01190">
    <property type="entry name" value="EMP24_GP25L"/>
    <property type="match status" value="1"/>
</dbReference>
<keyword evidence="4" id="KW-0732">Signal</keyword>
<accession>A0A430QS95</accession>
<evidence type="ECO:0000256" key="8">
    <source>
        <dbReference type="SAM" id="Phobius"/>
    </source>
</evidence>
<evidence type="ECO:0000313" key="11">
    <source>
        <dbReference type="Proteomes" id="UP000290809"/>
    </source>
</evidence>
<evidence type="ECO:0000256" key="1">
    <source>
        <dbReference type="ARBA" id="ARBA00004479"/>
    </source>
</evidence>
<dbReference type="PANTHER" id="PTHR22811">
    <property type="entry name" value="TRANSMEMBRANE EMP24 DOMAIN-CONTAINING PROTEIN"/>
    <property type="match status" value="1"/>
</dbReference>